<reference evidence="1" key="1">
    <citation type="submission" date="2023-07" db="EMBL/GenBank/DDBJ databases">
        <authorList>
            <person name="Peng Z."/>
        </authorList>
    </citation>
    <scope>NUCLEOTIDE SEQUENCE</scope>
    <source>
        <strain evidence="1">KP219</strain>
    </source>
</reference>
<evidence type="ECO:0000313" key="1">
    <source>
        <dbReference type="EMBL" id="MDP0972000.1"/>
    </source>
</evidence>
<protein>
    <recommendedName>
        <fullName evidence="3">LysR family transcriptional regulator</fullName>
    </recommendedName>
</protein>
<dbReference type="Gene3D" id="3.40.190.290">
    <property type="match status" value="1"/>
</dbReference>
<dbReference type="EMBL" id="JAUUIA010001531">
    <property type="protein sequence ID" value="MDP0972000.1"/>
    <property type="molecule type" value="Genomic_DNA"/>
</dbReference>
<comment type="caution">
    <text evidence="1">The sequence shown here is derived from an EMBL/GenBank/DDBJ whole genome shotgun (WGS) entry which is preliminary data.</text>
</comment>
<organism evidence="1 2">
    <name type="scientific">Klebsiella pneumoniae</name>
    <dbReference type="NCBI Taxonomy" id="573"/>
    <lineage>
        <taxon>Bacteria</taxon>
        <taxon>Pseudomonadati</taxon>
        <taxon>Pseudomonadota</taxon>
        <taxon>Gammaproteobacteria</taxon>
        <taxon>Enterobacterales</taxon>
        <taxon>Enterobacteriaceae</taxon>
        <taxon>Klebsiella/Raoultella group</taxon>
        <taxon>Klebsiella</taxon>
        <taxon>Klebsiella pneumoniae complex</taxon>
    </lineage>
</organism>
<dbReference type="Proteomes" id="UP001244490">
    <property type="component" value="Unassembled WGS sequence"/>
</dbReference>
<sequence length="62" mass="6679">MLDLGVEDQDVGQRRRRDGDVAACLCASPQPVAGARALSLGRISYLPLATPAYRERHFPAGL</sequence>
<gene>
    <name evidence="1" type="ORF">Q6294_34280</name>
</gene>
<name>A0AAW8ANP8_KLEPN</name>
<proteinExistence type="predicted"/>
<feature type="non-terminal residue" evidence="1">
    <location>
        <position position="62"/>
    </location>
</feature>
<evidence type="ECO:0000313" key="2">
    <source>
        <dbReference type="Proteomes" id="UP001244490"/>
    </source>
</evidence>
<dbReference type="AlphaFoldDB" id="A0AAW8ANP8"/>
<evidence type="ECO:0008006" key="3">
    <source>
        <dbReference type="Google" id="ProtNLM"/>
    </source>
</evidence>
<accession>A0AAW8ANP8</accession>